<dbReference type="Proteomes" id="UP000001660">
    <property type="component" value="Chromosome"/>
</dbReference>
<organism evidence="2 3">
    <name type="scientific">Nitrospira defluvii</name>
    <dbReference type="NCBI Taxonomy" id="330214"/>
    <lineage>
        <taxon>Bacteria</taxon>
        <taxon>Pseudomonadati</taxon>
        <taxon>Nitrospirota</taxon>
        <taxon>Nitrospiria</taxon>
        <taxon>Nitrospirales</taxon>
        <taxon>Nitrospiraceae</taxon>
        <taxon>Nitrospira</taxon>
    </lineage>
</organism>
<dbReference type="InterPro" id="IPR007076">
    <property type="entry name" value="TfoX_N"/>
</dbReference>
<dbReference type="PANTHER" id="PTHR36121:SF1">
    <property type="entry name" value="PROTEIN SXY"/>
    <property type="match status" value="1"/>
</dbReference>
<name>D8P7L4_9BACT</name>
<dbReference type="STRING" id="330214.NIDE3682"/>
<dbReference type="AlphaFoldDB" id="D8P7L4"/>
<dbReference type="KEGG" id="nde:NIDE3682"/>
<dbReference type="Gene3D" id="3.30.1460.30">
    <property type="entry name" value="YgaC/TfoX-N like chaperone"/>
    <property type="match status" value="1"/>
</dbReference>
<keyword evidence="3" id="KW-1185">Reference proteome</keyword>
<dbReference type="SUPFAM" id="SSF159894">
    <property type="entry name" value="YgaC/TfoX-N like"/>
    <property type="match status" value="1"/>
</dbReference>
<gene>
    <name evidence="2" type="ORF">NIDE3682</name>
</gene>
<dbReference type="PANTHER" id="PTHR36121">
    <property type="entry name" value="PROTEIN SXY"/>
    <property type="match status" value="1"/>
</dbReference>
<evidence type="ECO:0000313" key="2">
    <source>
        <dbReference type="EMBL" id="CBK43360.1"/>
    </source>
</evidence>
<dbReference type="Pfam" id="PF04993">
    <property type="entry name" value="TfoX_N"/>
    <property type="match status" value="1"/>
</dbReference>
<sequence>MSRRPRRLVTDRTPEYMRHDSFKDFVLDQLGEMPELRGKAMFGGYGLYQRATFFGIIHKGRLYFKTNDVTQALYRARGMHPFRPNAKQTLAQYYEVPTDILEDPDHLIVWARSAVTLPTSQLPLPFPATPQGYDRPAQL</sequence>
<dbReference type="HOGENOM" id="CLU_125849_1_0_0"/>
<dbReference type="OrthoDB" id="8687154at2"/>
<evidence type="ECO:0000313" key="3">
    <source>
        <dbReference type="Proteomes" id="UP000001660"/>
    </source>
</evidence>
<evidence type="ECO:0000259" key="1">
    <source>
        <dbReference type="Pfam" id="PF04993"/>
    </source>
</evidence>
<protein>
    <recommendedName>
        <fullName evidence="1">TfoX N-terminal domain-containing protein</fullName>
    </recommendedName>
</protein>
<dbReference type="EMBL" id="FP929003">
    <property type="protein sequence ID" value="CBK43360.1"/>
    <property type="molecule type" value="Genomic_DNA"/>
</dbReference>
<dbReference type="eggNOG" id="COG3070">
    <property type="taxonomic scope" value="Bacteria"/>
</dbReference>
<feature type="domain" description="TfoX N-terminal" evidence="1">
    <location>
        <begin position="28"/>
        <end position="115"/>
    </location>
</feature>
<dbReference type="InterPro" id="IPR047525">
    <property type="entry name" value="TfoX-like"/>
</dbReference>
<accession>D8P7L4</accession>
<reference evidence="2 3" key="1">
    <citation type="journal article" date="2010" name="Proc. Natl. Acad. Sci. U.S.A.">
        <title>A Nitrospira metagenome illuminates the physiology and evolution of globally important nitrite-oxidizing bacteria.</title>
        <authorList>
            <person name="Lucker S."/>
            <person name="Wagner M."/>
            <person name="Maixner F."/>
            <person name="Pelletier E."/>
            <person name="Koch H."/>
            <person name="Vacherie B."/>
            <person name="Rattei T."/>
            <person name="Sinninghe Damste J."/>
            <person name="Spieck E."/>
            <person name="Le Paslier D."/>
            <person name="Daims H."/>
        </authorList>
    </citation>
    <scope>NUCLEOTIDE SEQUENCE [LARGE SCALE GENOMIC DNA]</scope>
</reference>
<proteinExistence type="predicted"/>